<dbReference type="GO" id="GO:0005085">
    <property type="term" value="F:guanyl-nucleotide exchange factor activity"/>
    <property type="evidence" value="ECO:0007669"/>
    <property type="project" value="TreeGrafter"/>
</dbReference>
<proteinExistence type="predicted"/>
<dbReference type="AlphaFoldDB" id="A0A812BUD4"/>
<dbReference type="GO" id="GO:0031085">
    <property type="term" value="C:BLOC-3 complex"/>
    <property type="evidence" value="ECO:0007669"/>
    <property type="project" value="TreeGrafter"/>
</dbReference>
<evidence type="ECO:0000313" key="3">
    <source>
        <dbReference type="EMBL" id="CAE1244249.1"/>
    </source>
</evidence>
<dbReference type="PANTHER" id="PTHR14407">
    <property type="entry name" value="HERMANSKY-PUDLAK SYNDROME 4 PROTEIN LIGHT-EAR PROTEIN-RELATED"/>
    <property type="match status" value="1"/>
</dbReference>
<sequence length="778" mass="88411">MSITYVFIFNDLSALFFSFHGHIIFPRNFFCFFVNNLLSLPVSSSLFPSFLYVSTFSLHFLSSSLSCSYPKSSPTLDPWTPLTSPGTGRKLRNRRMRHRTLTDTRVILYDWTVLKKERDDPKDAILYSYPETMNDTELCNLVGQLMGMVDLFSKHLSSPPKFIYLKFGMYVFKHVDKYCLVLGSTNHQNGSALLQQLELLYQVFYLLQGNIKNVKTSIEHSTTVEFLNSLKTIFDSYLPLCFHYNSVLEHSLETVPSFSIPKNESQIFMEVVTLLETCQRRPGVLGGCVLFKNKMVFSQLPQTLTKVLTAIYADLLNLQCETVDIGSIPEGIRLTKVYLSYDEYNDLYDTLHIPNTQHYSHSNFSRSNSEASSKQLSKKQQASGESKESDELNSGTKSESETESELSLKGIEKCESKQKSAEMTLAERTKARAAYFTLISEATTTEDFNQVVASTTDFKFLRTASICLDVGETWPVVCVPGANQDDTPDTSEKDSPTHEGMFSKQHLSSSSCNSEELKSEKMVIDFKNKPENQIKEASTDSESSQDLEKTEASPSKKTVVETSPLTDEQQLYKTMMNDLSKRSRRNSIKPPFNPNPSLPECSTNVEEQNSLILYVQTNSESSTILLMEPWACKMEAIHTLWKFILPKLGILDYHFKKIDQNPRLDCARKCVMKSVVLDNLQKQLTGYERQKHPLVDAELEKMLLDTHETFKCYPTAMDITLGSHCACSYGHRNPGMEVFYQKSFEHSLAFSPQASNMVIIMETLARNHLKDDKDLVLV</sequence>
<organism evidence="3 4">
    <name type="scientific">Acanthosepion pharaonis</name>
    <name type="common">Pharaoh cuttlefish</name>
    <name type="synonym">Sepia pharaonis</name>
    <dbReference type="NCBI Taxonomy" id="158019"/>
    <lineage>
        <taxon>Eukaryota</taxon>
        <taxon>Metazoa</taxon>
        <taxon>Spiralia</taxon>
        <taxon>Lophotrochozoa</taxon>
        <taxon>Mollusca</taxon>
        <taxon>Cephalopoda</taxon>
        <taxon>Coleoidea</taxon>
        <taxon>Decapodiformes</taxon>
        <taxon>Sepiida</taxon>
        <taxon>Sepiina</taxon>
        <taxon>Sepiidae</taxon>
        <taxon>Acanthosepion</taxon>
    </lineage>
</organism>
<name>A0A812BUD4_ACAPH</name>
<dbReference type="GO" id="GO:0006605">
    <property type="term" value="P:protein targeting"/>
    <property type="evidence" value="ECO:0007669"/>
    <property type="project" value="TreeGrafter"/>
</dbReference>
<evidence type="ECO:0000256" key="1">
    <source>
        <dbReference type="SAM" id="MobiDB-lite"/>
    </source>
</evidence>
<dbReference type="GO" id="GO:0031267">
    <property type="term" value="F:small GTPase binding"/>
    <property type="evidence" value="ECO:0007669"/>
    <property type="project" value="TreeGrafter"/>
</dbReference>
<feature type="compositionally biased region" description="Low complexity" evidence="1">
    <location>
        <begin position="360"/>
        <end position="381"/>
    </location>
</feature>
<dbReference type="GO" id="GO:0005765">
    <property type="term" value="C:lysosomal membrane"/>
    <property type="evidence" value="ECO:0007669"/>
    <property type="project" value="TreeGrafter"/>
</dbReference>
<protein>
    <submittedName>
        <fullName evidence="3">HPS4</fullName>
    </submittedName>
</protein>
<dbReference type="GO" id="GO:0016192">
    <property type="term" value="P:vesicle-mediated transport"/>
    <property type="evidence" value="ECO:0007669"/>
    <property type="project" value="InterPro"/>
</dbReference>
<evidence type="ECO:0000259" key="2">
    <source>
        <dbReference type="Pfam" id="PF19031"/>
    </source>
</evidence>
<dbReference type="EMBL" id="CAHIKZ030000902">
    <property type="protein sequence ID" value="CAE1244249.1"/>
    <property type="molecule type" value="Genomic_DNA"/>
</dbReference>
<dbReference type="InterPro" id="IPR026091">
    <property type="entry name" value="HPS4"/>
</dbReference>
<dbReference type="GO" id="GO:0031410">
    <property type="term" value="C:cytoplasmic vesicle"/>
    <property type="evidence" value="ECO:0007669"/>
    <property type="project" value="TreeGrafter"/>
</dbReference>
<evidence type="ECO:0000313" key="4">
    <source>
        <dbReference type="Proteomes" id="UP000597762"/>
    </source>
</evidence>
<feature type="region of interest" description="Disordered" evidence="1">
    <location>
        <begin position="480"/>
        <end position="515"/>
    </location>
</feature>
<dbReference type="InterPro" id="IPR043987">
    <property type="entry name" value="CCZ1/INTU/HSP4_longin_1"/>
</dbReference>
<feature type="domain" description="CCZ1/INTU/HSP4 first Longin" evidence="2">
    <location>
        <begin position="106"/>
        <end position="207"/>
    </location>
</feature>
<comment type="caution">
    <text evidence="3">The sequence shown here is derived from an EMBL/GenBank/DDBJ whole genome shotgun (WGS) entry which is preliminary data.</text>
</comment>
<feature type="compositionally biased region" description="Polar residues" evidence="1">
    <location>
        <begin position="552"/>
        <end position="572"/>
    </location>
</feature>
<accession>A0A812BUD4</accession>
<feature type="region of interest" description="Disordered" evidence="1">
    <location>
        <begin position="529"/>
        <end position="601"/>
    </location>
</feature>
<reference evidence="3" key="1">
    <citation type="submission" date="2021-01" db="EMBL/GenBank/DDBJ databases">
        <authorList>
            <person name="Li R."/>
            <person name="Bekaert M."/>
        </authorList>
    </citation>
    <scope>NUCLEOTIDE SEQUENCE</scope>
    <source>
        <strain evidence="3">Farmed</strain>
    </source>
</reference>
<dbReference type="PANTHER" id="PTHR14407:SF9">
    <property type="entry name" value="BLOC-3 COMPLEX MEMBER HPS4"/>
    <property type="match status" value="1"/>
</dbReference>
<dbReference type="OrthoDB" id="16754at2759"/>
<keyword evidence="4" id="KW-1185">Reference proteome</keyword>
<feature type="compositionally biased region" description="Basic and acidic residues" evidence="1">
    <location>
        <begin position="529"/>
        <end position="538"/>
    </location>
</feature>
<dbReference type="Pfam" id="PF19031">
    <property type="entry name" value="Intu_longin_1"/>
    <property type="match status" value="1"/>
</dbReference>
<gene>
    <name evidence="3" type="ORF">SPHA_24220</name>
</gene>
<dbReference type="Proteomes" id="UP000597762">
    <property type="component" value="Unassembled WGS sequence"/>
</dbReference>
<feature type="region of interest" description="Disordered" evidence="1">
    <location>
        <begin position="359"/>
        <end position="413"/>
    </location>
</feature>